<organism evidence="2 3">
    <name type="scientific">Biomphalaria pfeifferi</name>
    <name type="common">Bloodfluke planorb</name>
    <name type="synonym">Freshwater snail</name>
    <dbReference type="NCBI Taxonomy" id="112525"/>
    <lineage>
        <taxon>Eukaryota</taxon>
        <taxon>Metazoa</taxon>
        <taxon>Spiralia</taxon>
        <taxon>Lophotrochozoa</taxon>
        <taxon>Mollusca</taxon>
        <taxon>Gastropoda</taxon>
        <taxon>Heterobranchia</taxon>
        <taxon>Euthyneura</taxon>
        <taxon>Panpulmonata</taxon>
        <taxon>Hygrophila</taxon>
        <taxon>Lymnaeoidea</taxon>
        <taxon>Planorbidae</taxon>
        <taxon>Biomphalaria</taxon>
    </lineage>
</organism>
<feature type="signal peptide" evidence="1">
    <location>
        <begin position="1"/>
        <end position="25"/>
    </location>
</feature>
<evidence type="ECO:0000256" key="1">
    <source>
        <dbReference type="SAM" id="SignalP"/>
    </source>
</evidence>
<sequence>MHGPLSALLFMILSLLVSGLPGIKAADNCRPKGNCDTELSNISKDKLGCFGLEKLKSCFNTYCTAIDYDKAYADCNKTDIPTLKASFGKIQFQDCLTTTVPVTGTTGTAPPTTVAATTAAATTAATTTAAATTAATTTAAATTAAAASVKRKRRALAASCATLKSNVDSAATHATFYTAFDLLLGCINTTCLNQMTEVNNFVKEQAATLFVKTESQPECKTCGAQAIYLASILFILMAVKPFIA</sequence>
<feature type="chain" id="PRO_5042201999" evidence="1">
    <location>
        <begin position="26"/>
        <end position="244"/>
    </location>
</feature>
<keyword evidence="3" id="KW-1185">Reference proteome</keyword>
<reference evidence="2" key="1">
    <citation type="journal article" date="2023" name="PLoS Negl. Trop. Dis.">
        <title>A genome sequence for Biomphalaria pfeifferi, the major vector snail for the human-infecting parasite Schistosoma mansoni.</title>
        <authorList>
            <person name="Bu L."/>
            <person name="Lu L."/>
            <person name="Laidemitt M.R."/>
            <person name="Zhang S.M."/>
            <person name="Mutuku M."/>
            <person name="Mkoji G."/>
            <person name="Steinauer M."/>
            <person name="Loker E.S."/>
        </authorList>
    </citation>
    <scope>NUCLEOTIDE SEQUENCE</scope>
    <source>
        <strain evidence="2">KasaAsao</strain>
    </source>
</reference>
<gene>
    <name evidence="2" type="ORF">Bpfe_004269</name>
</gene>
<evidence type="ECO:0000313" key="3">
    <source>
        <dbReference type="Proteomes" id="UP001233172"/>
    </source>
</evidence>
<dbReference type="AlphaFoldDB" id="A0AAD8C4L2"/>
<reference evidence="2" key="2">
    <citation type="submission" date="2023-04" db="EMBL/GenBank/DDBJ databases">
        <authorList>
            <person name="Bu L."/>
            <person name="Lu L."/>
            <person name="Laidemitt M.R."/>
            <person name="Zhang S.M."/>
            <person name="Mutuku M."/>
            <person name="Mkoji G."/>
            <person name="Steinauer M."/>
            <person name="Loker E.S."/>
        </authorList>
    </citation>
    <scope>NUCLEOTIDE SEQUENCE</scope>
    <source>
        <strain evidence="2">KasaAsao</strain>
        <tissue evidence="2">Whole Snail</tissue>
    </source>
</reference>
<keyword evidence="1" id="KW-0732">Signal</keyword>
<evidence type="ECO:0000313" key="2">
    <source>
        <dbReference type="EMBL" id="KAK0066148.1"/>
    </source>
</evidence>
<comment type="caution">
    <text evidence="2">The sequence shown here is derived from an EMBL/GenBank/DDBJ whole genome shotgun (WGS) entry which is preliminary data.</text>
</comment>
<protein>
    <submittedName>
        <fullName evidence="2">Uncharacterized protein</fullName>
    </submittedName>
</protein>
<dbReference type="EMBL" id="JASAOG010000011">
    <property type="protein sequence ID" value="KAK0066148.1"/>
    <property type="molecule type" value="Genomic_DNA"/>
</dbReference>
<proteinExistence type="predicted"/>
<accession>A0AAD8C4L2</accession>
<dbReference type="Proteomes" id="UP001233172">
    <property type="component" value="Unassembled WGS sequence"/>
</dbReference>
<name>A0AAD8C4L2_BIOPF</name>